<comment type="cofactor">
    <cofactor evidence="1">
        <name>FAD</name>
        <dbReference type="ChEBI" id="CHEBI:57692"/>
    </cofactor>
</comment>
<accession>A0A4S8M2X6</accession>
<dbReference type="AlphaFoldDB" id="A0A4S8M2X6"/>
<evidence type="ECO:0000256" key="1">
    <source>
        <dbReference type="ARBA" id="ARBA00001974"/>
    </source>
</evidence>
<dbReference type="InterPro" id="IPR007867">
    <property type="entry name" value="GMC_OxRtase_C"/>
</dbReference>
<dbReference type="Proteomes" id="UP000297245">
    <property type="component" value="Unassembled WGS sequence"/>
</dbReference>
<comment type="similarity">
    <text evidence="2">Belongs to the GMC oxidoreductase family.</text>
</comment>
<dbReference type="Pfam" id="PF05199">
    <property type="entry name" value="GMC_oxred_C"/>
    <property type="match status" value="1"/>
</dbReference>
<organism evidence="4 5">
    <name type="scientific">Dendrothele bispora (strain CBS 962.96)</name>
    <dbReference type="NCBI Taxonomy" id="1314807"/>
    <lineage>
        <taxon>Eukaryota</taxon>
        <taxon>Fungi</taxon>
        <taxon>Dikarya</taxon>
        <taxon>Basidiomycota</taxon>
        <taxon>Agaricomycotina</taxon>
        <taxon>Agaricomycetes</taxon>
        <taxon>Agaricomycetidae</taxon>
        <taxon>Agaricales</taxon>
        <taxon>Agaricales incertae sedis</taxon>
        <taxon>Dendrothele</taxon>
    </lineage>
</organism>
<keyword evidence="5" id="KW-1185">Reference proteome</keyword>
<protein>
    <recommendedName>
        <fullName evidence="3">Glucose-methanol-choline oxidoreductase C-terminal domain-containing protein</fullName>
    </recommendedName>
</protein>
<dbReference type="OrthoDB" id="269227at2759"/>
<reference evidence="4 5" key="1">
    <citation type="journal article" date="2019" name="Nat. Ecol. Evol.">
        <title>Megaphylogeny resolves global patterns of mushroom evolution.</title>
        <authorList>
            <person name="Varga T."/>
            <person name="Krizsan K."/>
            <person name="Foldi C."/>
            <person name="Dima B."/>
            <person name="Sanchez-Garcia M."/>
            <person name="Sanchez-Ramirez S."/>
            <person name="Szollosi G.J."/>
            <person name="Szarkandi J.G."/>
            <person name="Papp V."/>
            <person name="Albert L."/>
            <person name="Andreopoulos W."/>
            <person name="Angelini C."/>
            <person name="Antonin V."/>
            <person name="Barry K.W."/>
            <person name="Bougher N.L."/>
            <person name="Buchanan P."/>
            <person name="Buyck B."/>
            <person name="Bense V."/>
            <person name="Catcheside P."/>
            <person name="Chovatia M."/>
            <person name="Cooper J."/>
            <person name="Damon W."/>
            <person name="Desjardin D."/>
            <person name="Finy P."/>
            <person name="Geml J."/>
            <person name="Haridas S."/>
            <person name="Hughes K."/>
            <person name="Justo A."/>
            <person name="Karasinski D."/>
            <person name="Kautmanova I."/>
            <person name="Kiss B."/>
            <person name="Kocsube S."/>
            <person name="Kotiranta H."/>
            <person name="LaButti K.M."/>
            <person name="Lechner B.E."/>
            <person name="Liimatainen K."/>
            <person name="Lipzen A."/>
            <person name="Lukacs Z."/>
            <person name="Mihaltcheva S."/>
            <person name="Morgado L.N."/>
            <person name="Niskanen T."/>
            <person name="Noordeloos M.E."/>
            <person name="Ohm R.A."/>
            <person name="Ortiz-Santana B."/>
            <person name="Ovrebo C."/>
            <person name="Racz N."/>
            <person name="Riley R."/>
            <person name="Savchenko A."/>
            <person name="Shiryaev A."/>
            <person name="Soop K."/>
            <person name="Spirin V."/>
            <person name="Szebenyi C."/>
            <person name="Tomsovsky M."/>
            <person name="Tulloss R.E."/>
            <person name="Uehling J."/>
            <person name="Grigoriev I.V."/>
            <person name="Vagvolgyi C."/>
            <person name="Papp T."/>
            <person name="Martin F.M."/>
            <person name="Miettinen O."/>
            <person name="Hibbett D.S."/>
            <person name="Nagy L.G."/>
        </authorList>
    </citation>
    <scope>NUCLEOTIDE SEQUENCE [LARGE SCALE GENOMIC DNA]</scope>
    <source>
        <strain evidence="4 5">CBS 962.96</strain>
    </source>
</reference>
<dbReference type="GO" id="GO:0050660">
    <property type="term" value="F:flavin adenine dinucleotide binding"/>
    <property type="evidence" value="ECO:0007669"/>
    <property type="project" value="InterPro"/>
</dbReference>
<dbReference type="Gene3D" id="3.50.50.60">
    <property type="entry name" value="FAD/NAD(P)-binding domain"/>
    <property type="match status" value="2"/>
</dbReference>
<feature type="domain" description="Glucose-methanol-choline oxidoreductase C-terminal" evidence="3">
    <location>
        <begin position="237"/>
        <end position="267"/>
    </location>
</feature>
<proteinExistence type="inferred from homology"/>
<dbReference type="InterPro" id="IPR036188">
    <property type="entry name" value="FAD/NAD-bd_sf"/>
</dbReference>
<dbReference type="SUPFAM" id="SSF51905">
    <property type="entry name" value="FAD/NAD(P)-binding domain"/>
    <property type="match status" value="1"/>
</dbReference>
<dbReference type="PANTHER" id="PTHR11552:SF147">
    <property type="entry name" value="CHOLINE DEHYDROGENASE, MITOCHONDRIAL"/>
    <property type="match status" value="1"/>
</dbReference>
<evidence type="ECO:0000259" key="3">
    <source>
        <dbReference type="Pfam" id="PF05199"/>
    </source>
</evidence>
<sequence>MTSHEIMVRRVTSLTALVPSNNLALLFTHFLLTQPFLDTGIWISELSICRRNWRLQAQVVKVYGWNTGGSIGFVLAGRGTRSSSATAYLHPALNSRSNLDVLMHAQVMKLKETSPLTFTAVEISQSADGSIGAAWILSLSGIGSKDELAILQGEGANDPSSGPRFANLSLRTDLPPLETPNSPMKPYNKLFEMLTLSSTLHLALHLPLTPFGDWAVARDGTDADREAYIRKNLITVVKGIKGVRVVDASIFPSIHECHPQGPVYTVGEKGAQLIKEDHGLA</sequence>
<dbReference type="GO" id="GO:0016614">
    <property type="term" value="F:oxidoreductase activity, acting on CH-OH group of donors"/>
    <property type="evidence" value="ECO:0007669"/>
    <property type="project" value="InterPro"/>
</dbReference>
<name>A0A4S8M2X6_DENBC</name>
<dbReference type="InterPro" id="IPR012132">
    <property type="entry name" value="GMC_OxRdtase"/>
</dbReference>
<dbReference type="PANTHER" id="PTHR11552">
    <property type="entry name" value="GLUCOSE-METHANOL-CHOLINE GMC OXIDOREDUCTASE"/>
    <property type="match status" value="1"/>
</dbReference>
<evidence type="ECO:0000256" key="2">
    <source>
        <dbReference type="ARBA" id="ARBA00010790"/>
    </source>
</evidence>
<evidence type="ECO:0000313" key="5">
    <source>
        <dbReference type="Proteomes" id="UP000297245"/>
    </source>
</evidence>
<dbReference type="EMBL" id="ML179176">
    <property type="protein sequence ID" value="THU96484.1"/>
    <property type="molecule type" value="Genomic_DNA"/>
</dbReference>
<gene>
    <name evidence="4" type="ORF">K435DRAFT_797300</name>
</gene>
<evidence type="ECO:0000313" key="4">
    <source>
        <dbReference type="EMBL" id="THU96484.1"/>
    </source>
</evidence>